<dbReference type="EMBL" id="CP091508">
    <property type="protein sequence ID" value="UOO82467.1"/>
    <property type="molecule type" value="Genomic_DNA"/>
</dbReference>
<sequence>MKAVFLVPLVCLTAACGTAAPSLYYWDQYPSAVYQGMQGKQAADAQIATLEQYLNKAAAKNKTVAPGVYAQLGMLYVETGRAGLAEKAFIEEKTRFPESTRFMDFLLKKPVAAAQGS</sequence>
<name>A0ABY4DXY1_9NEIS</name>
<dbReference type="InterPro" id="IPR014508">
    <property type="entry name" value="UCP020555_TPR-like"/>
</dbReference>
<dbReference type="PIRSF" id="PIRSF020555">
    <property type="entry name" value="UCP020555"/>
    <property type="match status" value="1"/>
</dbReference>
<keyword evidence="1" id="KW-0732">Signal</keyword>
<organism evidence="2 3">
    <name type="scientific">Uruburuella testudinis</name>
    <dbReference type="NCBI Taxonomy" id="1282863"/>
    <lineage>
        <taxon>Bacteria</taxon>
        <taxon>Pseudomonadati</taxon>
        <taxon>Pseudomonadota</taxon>
        <taxon>Betaproteobacteria</taxon>
        <taxon>Neisseriales</taxon>
        <taxon>Neisseriaceae</taxon>
        <taxon>Uruburuella</taxon>
    </lineage>
</organism>
<proteinExistence type="predicted"/>
<feature type="signal peptide" evidence="1">
    <location>
        <begin position="1"/>
        <end position="19"/>
    </location>
</feature>
<reference evidence="2 3" key="1">
    <citation type="journal article" date="2022" name="Res Sq">
        <title>Evolution of multicellular longitudinally dividing oral cavity symbionts (Neisseriaceae).</title>
        <authorList>
            <person name="Nyongesa S."/>
            <person name="Weber P."/>
            <person name="Bernet E."/>
            <person name="Pullido F."/>
            <person name="Nieckarz M."/>
            <person name="Delaby M."/>
            <person name="Nieves C."/>
            <person name="Viehboeck T."/>
            <person name="Krause N."/>
            <person name="Rivera-Millot A."/>
            <person name="Nakamura A."/>
            <person name="Vischer N."/>
            <person name="VanNieuwenhze M."/>
            <person name="Brun Y."/>
            <person name="Cava F."/>
            <person name="Bulgheresi S."/>
            <person name="Veyrier F."/>
        </authorList>
    </citation>
    <scope>NUCLEOTIDE SEQUENCE [LARGE SCALE GENOMIC DNA]</scope>
    <source>
        <strain evidence="2 3">CCUG 63373m</strain>
    </source>
</reference>
<accession>A0ABY4DXY1</accession>
<dbReference type="Proteomes" id="UP000829817">
    <property type="component" value="Chromosome"/>
</dbReference>
<evidence type="ECO:0000313" key="3">
    <source>
        <dbReference type="Proteomes" id="UP000829817"/>
    </source>
</evidence>
<feature type="chain" id="PRO_5045660978" evidence="1">
    <location>
        <begin position="20"/>
        <end position="117"/>
    </location>
</feature>
<protein>
    <submittedName>
        <fullName evidence="2">DUF4810 domain-containing protein</fullName>
    </submittedName>
</protein>
<keyword evidence="3" id="KW-1185">Reference proteome</keyword>
<dbReference type="Pfam" id="PF16068">
    <property type="entry name" value="DUF4810"/>
    <property type="match status" value="1"/>
</dbReference>
<evidence type="ECO:0000313" key="2">
    <source>
        <dbReference type="EMBL" id="UOO82467.1"/>
    </source>
</evidence>
<gene>
    <name evidence="2" type="ORF">LVJ83_03070</name>
</gene>
<evidence type="ECO:0000256" key="1">
    <source>
        <dbReference type="SAM" id="SignalP"/>
    </source>
</evidence>
<dbReference type="PROSITE" id="PS51257">
    <property type="entry name" value="PROKAR_LIPOPROTEIN"/>
    <property type="match status" value="1"/>
</dbReference>
<dbReference type="RefSeq" id="WP_244786203.1">
    <property type="nucleotide sequence ID" value="NZ_CP091508.1"/>
</dbReference>